<dbReference type="InterPro" id="IPR002645">
    <property type="entry name" value="STAS_dom"/>
</dbReference>
<reference evidence="7 8" key="1">
    <citation type="submission" date="2017-10" db="EMBL/GenBank/DDBJ databases">
        <title>The draft genome sequence of Lewinella nigricans NBRC 102662.</title>
        <authorList>
            <person name="Wang K."/>
        </authorList>
    </citation>
    <scope>NUCLEOTIDE SEQUENCE [LARGE SCALE GENOMIC DNA]</scope>
    <source>
        <strain evidence="7 8">NBRC 102662</strain>
    </source>
</reference>
<comment type="subcellular location">
    <subcellularLocation>
        <location evidence="1">Membrane</location>
        <topology evidence="1">Multi-pass membrane protein</topology>
    </subcellularLocation>
</comment>
<dbReference type="OrthoDB" id="9771198at2"/>
<dbReference type="Pfam" id="PF01740">
    <property type="entry name" value="STAS"/>
    <property type="match status" value="1"/>
</dbReference>
<name>A0A2D0N859_FLAN2</name>
<organism evidence="7 8">
    <name type="scientific">Flavilitoribacter nigricans (strain ATCC 23147 / DSM 23189 / NBRC 102662 / NCIMB 1420 / SS-2)</name>
    <name type="common">Lewinella nigricans</name>
    <dbReference type="NCBI Taxonomy" id="1122177"/>
    <lineage>
        <taxon>Bacteria</taxon>
        <taxon>Pseudomonadati</taxon>
        <taxon>Bacteroidota</taxon>
        <taxon>Saprospiria</taxon>
        <taxon>Saprospirales</taxon>
        <taxon>Lewinellaceae</taxon>
        <taxon>Flavilitoribacter</taxon>
    </lineage>
</organism>
<dbReference type="PANTHER" id="PTHR11814">
    <property type="entry name" value="SULFATE TRANSPORTER"/>
    <property type="match status" value="1"/>
</dbReference>
<dbReference type="GO" id="GO:0008271">
    <property type="term" value="F:secondary active sulfate transmembrane transporter activity"/>
    <property type="evidence" value="ECO:0007669"/>
    <property type="project" value="InterPro"/>
</dbReference>
<dbReference type="InterPro" id="IPR011547">
    <property type="entry name" value="SLC26A/SulP_dom"/>
</dbReference>
<dbReference type="AlphaFoldDB" id="A0A2D0N859"/>
<dbReference type="RefSeq" id="WP_099151734.1">
    <property type="nucleotide sequence ID" value="NZ_PDUD01000024.1"/>
</dbReference>
<feature type="transmembrane region" description="Helical" evidence="5">
    <location>
        <begin position="51"/>
        <end position="67"/>
    </location>
</feature>
<dbReference type="PROSITE" id="PS50801">
    <property type="entry name" value="STAS"/>
    <property type="match status" value="1"/>
</dbReference>
<feature type="transmembrane region" description="Helical" evidence="5">
    <location>
        <begin position="322"/>
        <end position="343"/>
    </location>
</feature>
<feature type="transmembrane region" description="Helical" evidence="5">
    <location>
        <begin position="291"/>
        <end position="310"/>
    </location>
</feature>
<feature type="transmembrane region" description="Helical" evidence="5">
    <location>
        <begin position="176"/>
        <end position="196"/>
    </location>
</feature>
<feature type="transmembrane region" description="Helical" evidence="5">
    <location>
        <begin position="99"/>
        <end position="118"/>
    </location>
</feature>
<evidence type="ECO:0000256" key="5">
    <source>
        <dbReference type="SAM" id="Phobius"/>
    </source>
</evidence>
<keyword evidence="8" id="KW-1185">Reference proteome</keyword>
<dbReference type="SUPFAM" id="SSF52091">
    <property type="entry name" value="SpoIIaa-like"/>
    <property type="match status" value="1"/>
</dbReference>
<feature type="transmembrane region" description="Helical" evidence="5">
    <location>
        <begin position="388"/>
        <end position="416"/>
    </location>
</feature>
<dbReference type="Proteomes" id="UP000223913">
    <property type="component" value="Unassembled WGS sequence"/>
</dbReference>
<dbReference type="Gene3D" id="3.30.750.24">
    <property type="entry name" value="STAS domain"/>
    <property type="match status" value="1"/>
</dbReference>
<evidence type="ECO:0000256" key="1">
    <source>
        <dbReference type="ARBA" id="ARBA00004141"/>
    </source>
</evidence>
<dbReference type="InterPro" id="IPR018045">
    <property type="entry name" value="S04_transporter_CS"/>
</dbReference>
<feature type="transmembrane region" description="Helical" evidence="5">
    <location>
        <begin position="125"/>
        <end position="148"/>
    </location>
</feature>
<keyword evidence="4 5" id="KW-0472">Membrane</keyword>
<sequence length="577" mass="62515">MKLKSFFPIMDWLPQYTGDQFKGDISAGLTVGVMLIPQGMAYAMLAGLPPIYGLYASTLPLILYAILGTSRQLAVGPVAMVSLLTASSVGMLAETGSGSYIALAISLALIVGLIQFFLGTFRLGFLVNFLSHPVISGFTSAAALIIGISQLKHLLGVNIGRSHHIHEILLEAIEKIASVNIPTLLIGLGGIALIIAVRKFNRSIPGSLLAVVFGILVSWGFGLTESGVKIVGEVPKGLPSFGIPTFSMDMLGTLLPIALTISLVSFMESIAVAKAVQAKHKNYKVIPNQELIALGAANIGGAFFQSYPVTGGFSRTAVNDQAGARTGMASIISAVLIILTLLFLTPLFYYLPNAILAAVIMVAVFGLIDYKEPIHLWHTDRGDFWMLIVTFVATLSLGIEQGIGIGVILSLAMMIFRSTRPHMVELGEVPGAKVYRNLDRFTDLKKRDDILIVRFDAQLYFANINFFQERMSELIRAKGEHLKAIIINAESIGYMDSSAMHALEEFVKKYKARNIKIFFTGVIGPVRDALNRAHLLDEIGKDRLFMTVQQAVDVIDGEGAPNALNGRLENYTLQTNK</sequence>
<dbReference type="EMBL" id="PDUD01000024">
    <property type="protein sequence ID" value="PHN04675.1"/>
    <property type="molecule type" value="Genomic_DNA"/>
</dbReference>
<accession>A0A2D0N859</accession>
<evidence type="ECO:0000256" key="2">
    <source>
        <dbReference type="ARBA" id="ARBA00022692"/>
    </source>
</evidence>
<feature type="transmembrane region" description="Helical" evidence="5">
    <location>
        <begin position="208"/>
        <end position="230"/>
    </location>
</feature>
<feature type="transmembrane region" description="Helical" evidence="5">
    <location>
        <begin position="74"/>
        <end position="93"/>
    </location>
</feature>
<keyword evidence="2 5" id="KW-0812">Transmembrane</keyword>
<proteinExistence type="predicted"/>
<feature type="transmembrane region" description="Helical" evidence="5">
    <location>
        <begin position="250"/>
        <end position="270"/>
    </location>
</feature>
<feature type="transmembrane region" description="Helical" evidence="5">
    <location>
        <begin position="350"/>
        <end position="368"/>
    </location>
</feature>
<evidence type="ECO:0000313" key="7">
    <source>
        <dbReference type="EMBL" id="PHN04675.1"/>
    </source>
</evidence>
<evidence type="ECO:0000256" key="3">
    <source>
        <dbReference type="ARBA" id="ARBA00022989"/>
    </source>
</evidence>
<dbReference type="PROSITE" id="PS01130">
    <property type="entry name" value="SLC26A"/>
    <property type="match status" value="1"/>
</dbReference>
<dbReference type="GO" id="GO:0016020">
    <property type="term" value="C:membrane"/>
    <property type="evidence" value="ECO:0007669"/>
    <property type="project" value="UniProtKB-SubCell"/>
</dbReference>
<keyword evidence="3 5" id="KW-1133">Transmembrane helix</keyword>
<evidence type="ECO:0000256" key="4">
    <source>
        <dbReference type="ARBA" id="ARBA00023136"/>
    </source>
</evidence>
<feature type="domain" description="STAS" evidence="6">
    <location>
        <begin position="440"/>
        <end position="555"/>
    </location>
</feature>
<dbReference type="InterPro" id="IPR036513">
    <property type="entry name" value="STAS_dom_sf"/>
</dbReference>
<dbReference type="InterPro" id="IPR001902">
    <property type="entry name" value="SLC26A/SulP_fam"/>
</dbReference>
<dbReference type="Pfam" id="PF00916">
    <property type="entry name" value="Sulfate_transp"/>
    <property type="match status" value="1"/>
</dbReference>
<gene>
    <name evidence="7" type="ORF">CRP01_19345</name>
</gene>
<comment type="caution">
    <text evidence="7">The sequence shown here is derived from an EMBL/GenBank/DDBJ whole genome shotgun (WGS) entry which is preliminary data.</text>
</comment>
<evidence type="ECO:0000313" key="8">
    <source>
        <dbReference type="Proteomes" id="UP000223913"/>
    </source>
</evidence>
<dbReference type="NCBIfam" id="TIGR00815">
    <property type="entry name" value="sulP"/>
    <property type="match status" value="1"/>
</dbReference>
<evidence type="ECO:0000259" key="6">
    <source>
        <dbReference type="PROSITE" id="PS50801"/>
    </source>
</evidence>
<dbReference type="CDD" id="cd07042">
    <property type="entry name" value="STAS_SulP_like_sulfate_transporter"/>
    <property type="match status" value="1"/>
</dbReference>
<protein>
    <submittedName>
        <fullName evidence="7">Sodium-independent anion transporter</fullName>
    </submittedName>
</protein>